<dbReference type="Proteomes" id="UP000230750">
    <property type="component" value="Unassembled WGS sequence"/>
</dbReference>
<comment type="caution">
    <text evidence="2">The sequence shown here is derived from an EMBL/GenBank/DDBJ whole genome shotgun (WGS) entry which is preliminary data.</text>
</comment>
<evidence type="ECO:0000313" key="2">
    <source>
        <dbReference type="EMBL" id="PIK62999.1"/>
    </source>
</evidence>
<reference evidence="2 3" key="1">
    <citation type="journal article" date="2017" name="PLoS Biol.">
        <title>The sea cucumber genome provides insights into morphological evolution and visceral regeneration.</title>
        <authorList>
            <person name="Zhang X."/>
            <person name="Sun L."/>
            <person name="Yuan J."/>
            <person name="Sun Y."/>
            <person name="Gao Y."/>
            <person name="Zhang L."/>
            <person name="Li S."/>
            <person name="Dai H."/>
            <person name="Hamel J.F."/>
            <person name="Liu C."/>
            <person name="Yu Y."/>
            <person name="Liu S."/>
            <person name="Lin W."/>
            <person name="Guo K."/>
            <person name="Jin S."/>
            <person name="Xu P."/>
            <person name="Storey K.B."/>
            <person name="Huan P."/>
            <person name="Zhang T."/>
            <person name="Zhou Y."/>
            <person name="Zhang J."/>
            <person name="Lin C."/>
            <person name="Li X."/>
            <person name="Xing L."/>
            <person name="Huo D."/>
            <person name="Sun M."/>
            <person name="Wang L."/>
            <person name="Mercier A."/>
            <person name="Li F."/>
            <person name="Yang H."/>
            <person name="Xiang J."/>
        </authorList>
    </citation>
    <scope>NUCLEOTIDE SEQUENCE [LARGE SCALE GENOMIC DNA]</scope>
    <source>
        <strain evidence="2">Shaxun</strain>
        <tissue evidence="2">Muscle</tissue>
    </source>
</reference>
<evidence type="ECO:0000313" key="3">
    <source>
        <dbReference type="Proteomes" id="UP000230750"/>
    </source>
</evidence>
<dbReference type="EMBL" id="MRZV01000001">
    <property type="protein sequence ID" value="PIK62999.1"/>
    <property type="molecule type" value="Genomic_DNA"/>
</dbReference>
<proteinExistence type="predicted"/>
<organism evidence="2 3">
    <name type="scientific">Stichopus japonicus</name>
    <name type="common">Sea cucumber</name>
    <dbReference type="NCBI Taxonomy" id="307972"/>
    <lineage>
        <taxon>Eukaryota</taxon>
        <taxon>Metazoa</taxon>
        <taxon>Echinodermata</taxon>
        <taxon>Eleutherozoa</taxon>
        <taxon>Echinozoa</taxon>
        <taxon>Holothuroidea</taxon>
        <taxon>Aspidochirotacea</taxon>
        <taxon>Aspidochirotida</taxon>
        <taxon>Stichopodidae</taxon>
        <taxon>Apostichopus</taxon>
    </lineage>
</organism>
<dbReference type="AlphaFoldDB" id="A0A2G8LRX4"/>
<sequence>MLCPGDSSTPTSGPFRNEHAVGFPHVRQTSDRPDCDTGQQWAAHLCFRRSHPQAFHIMPGPCPETDWRLTSSPSWYDQPGTEGDPPFLGQIHHSGPADPGSEIRSMPNKTDPAYHGLSNLDRRLLTHTVPRREAGYRRSRTIVRLLPPSIRASSTAPRQATTARLD</sequence>
<evidence type="ECO:0000256" key="1">
    <source>
        <dbReference type="SAM" id="MobiDB-lite"/>
    </source>
</evidence>
<name>A0A2G8LRX4_STIJA</name>
<keyword evidence="3" id="KW-1185">Reference proteome</keyword>
<accession>A0A2G8LRX4</accession>
<feature type="compositionally biased region" description="Polar residues" evidence="1">
    <location>
        <begin position="1"/>
        <end position="14"/>
    </location>
</feature>
<feature type="region of interest" description="Disordered" evidence="1">
    <location>
        <begin position="69"/>
        <end position="110"/>
    </location>
</feature>
<protein>
    <submittedName>
        <fullName evidence="2">Uncharacterized protein</fullName>
    </submittedName>
</protein>
<feature type="region of interest" description="Disordered" evidence="1">
    <location>
        <begin position="1"/>
        <end position="35"/>
    </location>
</feature>
<gene>
    <name evidence="2" type="ORF">BSL78_00006</name>
</gene>